<evidence type="ECO:0000313" key="1">
    <source>
        <dbReference type="EMBL" id="RNF85095.1"/>
    </source>
</evidence>
<gene>
    <name evidence="1" type="ORF">EER27_04745</name>
</gene>
<dbReference type="Proteomes" id="UP000267049">
    <property type="component" value="Unassembled WGS sequence"/>
</dbReference>
<protein>
    <submittedName>
        <fullName evidence="1">Uncharacterized protein</fullName>
    </submittedName>
</protein>
<sequence length="113" mass="12436">MTSFHAFAAPLMFLLLGSESDRVDVPPSPTPSMTLERCAVEVPEQAAKFQRLESEAQRLKAAYDKQPTPENEAAVLAAVDAMTEQLMARAPLEYQCEQLQRASQVEAAKRAVD</sequence>
<dbReference type="RefSeq" id="WP_123086881.1">
    <property type="nucleotide sequence ID" value="NZ_RIBS01000002.1"/>
</dbReference>
<dbReference type="AlphaFoldDB" id="A0A3M8SWM9"/>
<name>A0A3M8SWM9_9GAMM</name>
<organism evidence="1 2">
    <name type="scientific">Montanilutibacter psychrotolerans</name>
    <dbReference type="NCBI Taxonomy" id="1327343"/>
    <lineage>
        <taxon>Bacteria</taxon>
        <taxon>Pseudomonadati</taxon>
        <taxon>Pseudomonadota</taxon>
        <taxon>Gammaproteobacteria</taxon>
        <taxon>Lysobacterales</taxon>
        <taxon>Lysobacteraceae</taxon>
        <taxon>Montanilutibacter</taxon>
    </lineage>
</organism>
<accession>A0A3M8SWM9</accession>
<proteinExistence type="predicted"/>
<keyword evidence="2" id="KW-1185">Reference proteome</keyword>
<reference evidence="1 2" key="1">
    <citation type="submission" date="2018-11" db="EMBL/GenBank/DDBJ databases">
        <title>Lysobacter cryohumiis sp. nov., isolated from soil in the Tianshan Mountains, Xinjiang, China.</title>
        <authorList>
            <person name="Luo Y."/>
            <person name="Sheng H."/>
        </authorList>
    </citation>
    <scope>NUCLEOTIDE SEQUENCE [LARGE SCALE GENOMIC DNA]</scope>
    <source>
        <strain evidence="1 2">ZS60</strain>
    </source>
</reference>
<comment type="caution">
    <text evidence="1">The sequence shown here is derived from an EMBL/GenBank/DDBJ whole genome shotgun (WGS) entry which is preliminary data.</text>
</comment>
<evidence type="ECO:0000313" key="2">
    <source>
        <dbReference type="Proteomes" id="UP000267049"/>
    </source>
</evidence>
<dbReference type="EMBL" id="RIBS01000002">
    <property type="protein sequence ID" value="RNF85095.1"/>
    <property type="molecule type" value="Genomic_DNA"/>
</dbReference>